<dbReference type="InterPro" id="IPR018912">
    <property type="entry name" value="DUF2478"/>
</dbReference>
<organism evidence="3 4">
    <name type="scientific">Methylocystis heyeri</name>
    <dbReference type="NCBI Taxonomy" id="391905"/>
    <lineage>
        <taxon>Bacteria</taxon>
        <taxon>Pseudomonadati</taxon>
        <taxon>Pseudomonadota</taxon>
        <taxon>Alphaproteobacteria</taxon>
        <taxon>Hyphomicrobiales</taxon>
        <taxon>Methylocystaceae</taxon>
        <taxon>Methylocystis</taxon>
    </lineage>
</organism>
<dbReference type="Pfam" id="PF13938">
    <property type="entry name" value="DUF4213"/>
    <property type="match status" value="1"/>
</dbReference>
<sequence length="490" mass="53131">MDSCRAPDLKTDRIGDGELKIITEVRSLDGANEPAPSRLGAKSGSVRRNRIGSTLASACREERFEQLSSSETAHPRAAAGEHIMQDVNVSRRSAVEFRAVPTPWIRPGVVVHDAGLLVDALLEEFSLVLRSRGFDVHGYVQRSDRDCTRKGDGCSIRVNYRDVGSEKILSLERGAVAALLREARSRNSDLVVFSRFSACLPLDEGVEPAFQLFSKGPPILTSIAGQCVEKWHSRTGHEGALLAPDIKSLWRWWGPERLYRDLILGVDESEVRRIVCGARWIMVEGPSGTGLAYLPKHPRELASRLPRHARESLRTLAELAQSTDPLDTALGVAAINAHYNRVGLDAKAGNGAKKLRDVPGRPVAIGAFPGIDGIFPDCTVVETDPRPNEYPLAALDALLPGRGAAVINSSALINRSLSRILRLAASRDVALIGPSTPLTPRLFDYGLRVLGGLIVDDTDGLANAIASGALPREFGRFGRFVHLDCSESSK</sequence>
<dbReference type="SUPFAM" id="SSF159713">
    <property type="entry name" value="Dhaf3308-like"/>
    <property type="match status" value="1"/>
</dbReference>
<accession>A0A6B8KEZ8</accession>
<evidence type="ECO:0000313" key="3">
    <source>
        <dbReference type="EMBL" id="QGM46866.1"/>
    </source>
</evidence>
<dbReference type="KEGG" id="mhey:H2LOC_014845"/>
<dbReference type="Pfam" id="PF04016">
    <property type="entry name" value="DUF364"/>
    <property type="match status" value="1"/>
</dbReference>
<dbReference type="AlphaFoldDB" id="A0A6B8KEZ8"/>
<keyword evidence="4" id="KW-1185">Reference proteome</keyword>
<evidence type="ECO:0000313" key="4">
    <source>
        <dbReference type="Proteomes" id="UP000309061"/>
    </source>
</evidence>
<feature type="domain" description="DUF4213" evidence="2">
    <location>
        <begin position="259"/>
        <end position="338"/>
    </location>
</feature>
<dbReference type="Gene3D" id="3.30.390.100">
    <property type="match status" value="1"/>
</dbReference>
<dbReference type="RefSeq" id="WP_136497755.1">
    <property type="nucleotide sequence ID" value="NZ_CP046052.1"/>
</dbReference>
<protein>
    <submittedName>
        <fullName evidence="3">DUF2478 domain-containing protein</fullName>
    </submittedName>
</protein>
<evidence type="ECO:0000259" key="1">
    <source>
        <dbReference type="Pfam" id="PF04016"/>
    </source>
</evidence>
<dbReference type="OrthoDB" id="5918880at2"/>
<reference evidence="3 4" key="1">
    <citation type="submission" date="2019-11" db="EMBL/GenBank/DDBJ databases">
        <title>The genome sequence of Methylocystis heyeri.</title>
        <authorList>
            <person name="Oshkin I.Y."/>
            <person name="Miroshnikov K."/>
            <person name="Dedysh S.N."/>
        </authorList>
    </citation>
    <scope>NUCLEOTIDE SEQUENCE [LARGE SCALE GENOMIC DNA]</scope>
    <source>
        <strain evidence="3 4">H2</strain>
    </source>
</reference>
<dbReference type="Proteomes" id="UP000309061">
    <property type="component" value="Chromosome"/>
</dbReference>
<gene>
    <name evidence="3" type="ORF">H2LOC_014845</name>
</gene>
<dbReference type="InterPro" id="IPR007161">
    <property type="entry name" value="DUF364"/>
</dbReference>
<proteinExistence type="predicted"/>
<dbReference type="Pfam" id="PF10649">
    <property type="entry name" value="DUF2478"/>
    <property type="match status" value="1"/>
</dbReference>
<feature type="domain" description="Putative heavy-metal chelation" evidence="1">
    <location>
        <begin position="364"/>
        <end position="482"/>
    </location>
</feature>
<evidence type="ECO:0000259" key="2">
    <source>
        <dbReference type="Pfam" id="PF13938"/>
    </source>
</evidence>
<dbReference type="Gene3D" id="3.40.50.11590">
    <property type="match status" value="1"/>
</dbReference>
<dbReference type="EMBL" id="CP046052">
    <property type="protein sequence ID" value="QGM46866.1"/>
    <property type="molecule type" value="Genomic_DNA"/>
</dbReference>
<name>A0A6B8KEZ8_9HYPH</name>
<dbReference type="InterPro" id="IPR025251">
    <property type="entry name" value="DUF4213"/>
</dbReference>